<dbReference type="Pfam" id="PF03719">
    <property type="entry name" value="Ribosomal_S5_C"/>
    <property type="match status" value="1"/>
</dbReference>
<accession>A0A1B7SAX2</accession>
<evidence type="ECO:0000256" key="4">
    <source>
        <dbReference type="ARBA" id="ARBA00023128"/>
    </source>
</evidence>
<dbReference type="GO" id="GO:0003723">
    <property type="term" value="F:RNA binding"/>
    <property type="evidence" value="ECO:0007669"/>
    <property type="project" value="InterPro"/>
</dbReference>
<evidence type="ECO:0000256" key="7">
    <source>
        <dbReference type="ARBA" id="ARBA00041606"/>
    </source>
</evidence>
<dbReference type="SUPFAM" id="SSF54211">
    <property type="entry name" value="Ribosomal protein S5 domain 2-like"/>
    <property type="match status" value="1"/>
</dbReference>
<dbReference type="PANTHER" id="PTHR48277:SF1">
    <property type="entry name" value="MITOCHONDRIAL RIBOSOMAL PROTEIN S5"/>
    <property type="match status" value="1"/>
</dbReference>
<reference evidence="10" key="1">
    <citation type="journal article" date="2021" name="Open Biol.">
        <title>Shared evolutionary footprints suggest mitochondrial oxidative damage underlies multiple complex I losses in fungi.</title>
        <authorList>
            <person name="Schikora-Tamarit M.A."/>
            <person name="Marcet-Houben M."/>
            <person name="Nosek J."/>
            <person name="Gabaldon T."/>
        </authorList>
    </citation>
    <scope>NUCLEOTIDE SEQUENCE</scope>
    <source>
        <strain evidence="10">NCAIM Y.01608</strain>
    </source>
</reference>
<dbReference type="Proteomes" id="UP000788993">
    <property type="component" value="Unassembled WGS sequence"/>
</dbReference>
<comment type="caution">
    <text evidence="10">The sequence shown here is derived from an EMBL/GenBank/DDBJ whole genome shotgun (WGS) entry which is preliminary data.</text>
</comment>
<organism evidence="10 11">
    <name type="scientific">Ogataea polymorpha</name>
    <dbReference type="NCBI Taxonomy" id="460523"/>
    <lineage>
        <taxon>Eukaryota</taxon>
        <taxon>Fungi</taxon>
        <taxon>Dikarya</taxon>
        <taxon>Ascomycota</taxon>
        <taxon>Saccharomycotina</taxon>
        <taxon>Pichiomycetes</taxon>
        <taxon>Pichiales</taxon>
        <taxon>Pichiaceae</taxon>
        <taxon>Ogataea</taxon>
    </lineage>
</organism>
<dbReference type="InterPro" id="IPR014721">
    <property type="entry name" value="Ribsml_uS5_D2-typ_fold_subgr"/>
</dbReference>
<dbReference type="AlphaFoldDB" id="A0A1B7SAX2"/>
<dbReference type="GO" id="GO:0003735">
    <property type="term" value="F:structural constituent of ribosome"/>
    <property type="evidence" value="ECO:0007669"/>
    <property type="project" value="UniProtKB-UniRule"/>
</dbReference>
<proteinExistence type="inferred from homology"/>
<comment type="similarity">
    <text evidence="2 8">Belongs to the universal ribosomal protein uS5 family.</text>
</comment>
<evidence type="ECO:0000313" key="10">
    <source>
        <dbReference type="EMBL" id="KAH3659776.1"/>
    </source>
</evidence>
<keyword evidence="4" id="KW-0496">Mitochondrion</keyword>
<reference evidence="10" key="2">
    <citation type="submission" date="2021-01" db="EMBL/GenBank/DDBJ databases">
        <authorList>
            <person name="Schikora-Tamarit M.A."/>
        </authorList>
    </citation>
    <scope>NUCLEOTIDE SEQUENCE</scope>
    <source>
        <strain evidence="10">NCAIM Y.01608</strain>
    </source>
</reference>
<evidence type="ECO:0000256" key="1">
    <source>
        <dbReference type="ARBA" id="ARBA00004173"/>
    </source>
</evidence>
<dbReference type="RefSeq" id="XP_018208590.1">
    <property type="nucleotide sequence ID" value="XM_018355073.1"/>
</dbReference>
<keyword evidence="3 8" id="KW-0689">Ribosomal protein</keyword>
<evidence type="ECO:0000256" key="5">
    <source>
        <dbReference type="ARBA" id="ARBA00023274"/>
    </source>
</evidence>
<feature type="domain" description="S5 DRBM" evidence="9">
    <location>
        <begin position="143"/>
        <end position="207"/>
    </location>
</feature>
<name>A0A1B7SAX2_9ASCO</name>
<dbReference type="Pfam" id="PF00333">
    <property type="entry name" value="Ribosomal_S5"/>
    <property type="match status" value="1"/>
</dbReference>
<dbReference type="GO" id="GO:0005763">
    <property type="term" value="C:mitochondrial small ribosomal subunit"/>
    <property type="evidence" value="ECO:0007669"/>
    <property type="project" value="EnsemblFungi"/>
</dbReference>
<evidence type="ECO:0000256" key="8">
    <source>
        <dbReference type="RuleBase" id="RU003823"/>
    </source>
</evidence>
<dbReference type="InterPro" id="IPR000851">
    <property type="entry name" value="Ribosomal_uS5"/>
</dbReference>
<dbReference type="PANTHER" id="PTHR48277">
    <property type="entry name" value="MITOCHONDRIAL RIBOSOMAL PROTEIN S5"/>
    <property type="match status" value="1"/>
</dbReference>
<dbReference type="FunFam" id="3.30.160.20:FF:000022">
    <property type="entry name" value="28S ribosomal protein S5, mitochondrial"/>
    <property type="match status" value="1"/>
</dbReference>
<dbReference type="InterPro" id="IPR020568">
    <property type="entry name" value="Ribosomal_Su5_D2-typ_SF"/>
</dbReference>
<keyword evidence="5 8" id="KW-0687">Ribonucleoprotein</keyword>
<dbReference type="GO" id="GO:0006412">
    <property type="term" value="P:translation"/>
    <property type="evidence" value="ECO:0007669"/>
    <property type="project" value="InterPro"/>
</dbReference>
<dbReference type="SUPFAM" id="SSF54768">
    <property type="entry name" value="dsRNA-binding domain-like"/>
    <property type="match status" value="1"/>
</dbReference>
<dbReference type="EMBL" id="JAEUBD010001504">
    <property type="protein sequence ID" value="KAH3659776.1"/>
    <property type="molecule type" value="Genomic_DNA"/>
</dbReference>
<evidence type="ECO:0000313" key="11">
    <source>
        <dbReference type="Proteomes" id="UP000788993"/>
    </source>
</evidence>
<evidence type="ECO:0000256" key="2">
    <source>
        <dbReference type="ARBA" id="ARBA00008945"/>
    </source>
</evidence>
<evidence type="ECO:0000259" key="9">
    <source>
        <dbReference type="PROSITE" id="PS50881"/>
    </source>
</evidence>
<dbReference type="GO" id="GO:0005743">
    <property type="term" value="C:mitochondrial inner membrane"/>
    <property type="evidence" value="ECO:0007669"/>
    <property type="project" value="UniProtKB-ARBA"/>
</dbReference>
<gene>
    <name evidence="10" type="ORF">OGATHE_005821</name>
</gene>
<protein>
    <recommendedName>
        <fullName evidence="6">Small ribosomal subunit protein uS5m</fullName>
    </recommendedName>
    <alternativeName>
        <fullName evidence="7">28S ribosomal protein S5, mitochondrial</fullName>
    </alternativeName>
</protein>
<evidence type="ECO:0000256" key="3">
    <source>
        <dbReference type="ARBA" id="ARBA00022980"/>
    </source>
</evidence>
<sequence length="306" mass="34465">MFKRLFSTSRALLEAQTSSLDPKKLKHMQYLLQYYDPKVVESIMLAESSIKKEHFDNKKLAAVPFGPHYLDDLTQKDAYFDHLPEKSFTDYLGMRQLNKPDLPPGVKGEVDRFMGDYDGNEMSMVMQDLVLSTGFSEDYISKLRSKTLILKSVRNQTSKGKISSFYALVCVGDGNGMLGVGEAKDREDNVMAVFKAHWQAVKNMAKVPLHENRTIYGNIEHKYVSTVVHLRSAPPGFGLKCNPVIFELARCAGIKDLGAKVYRSRNKMNVVKCVTEALVGQRTISDIALERGKKVVDLRGMYYSAS</sequence>
<dbReference type="Gene3D" id="3.30.160.20">
    <property type="match status" value="1"/>
</dbReference>
<dbReference type="Gene3D" id="3.30.230.10">
    <property type="match status" value="1"/>
</dbReference>
<dbReference type="InterPro" id="IPR013810">
    <property type="entry name" value="Ribosomal_uS5_N"/>
</dbReference>
<dbReference type="FunFam" id="3.30.230.10:FF:000002">
    <property type="entry name" value="30S ribosomal protein S5"/>
    <property type="match status" value="1"/>
</dbReference>
<dbReference type="InterPro" id="IPR005324">
    <property type="entry name" value="Ribosomal_uS5_C"/>
</dbReference>
<evidence type="ECO:0000256" key="6">
    <source>
        <dbReference type="ARBA" id="ARBA00039335"/>
    </source>
</evidence>
<dbReference type="OrthoDB" id="309483at2759"/>
<keyword evidence="11" id="KW-1185">Reference proteome</keyword>
<comment type="subcellular location">
    <subcellularLocation>
        <location evidence="1">Mitochondrion</location>
    </subcellularLocation>
</comment>
<dbReference type="PROSITE" id="PS50881">
    <property type="entry name" value="S5_DSRBD"/>
    <property type="match status" value="1"/>
</dbReference>